<evidence type="ECO:0000259" key="2">
    <source>
        <dbReference type="Pfam" id="PF07670"/>
    </source>
</evidence>
<dbReference type="Proteomes" id="UP000001901">
    <property type="component" value="Chromosome"/>
</dbReference>
<feature type="transmembrane region" description="Helical" evidence="1">
    <location>
        <begin position="181"/>
        <end position="201"/>
    </location>
</feature>
<protein>
    <submittedName>
        <fullName evidence="3">Nucleoside recognition domain protein</fullName>
    </submittedName>
</protein>
<feature type="transmembrane region" description="Helical" evidence="1">
    <location>
        <begin position="254"/>
        <end position="274"/>
    </location>
</feature>
<dbReference type="EMBL" id="CP001857">
    <property type="protein sequence ID" value="ADB58127.1"/>
    <property type="molecule type" value="Genomic_DNA"/>
</dbReference>
<dbReference type="InterPro" id="IPR038880">
    <property type="entry name" value="MJ0871-like"/>
</dbReference>
<name>D2RDD3_ARCPA</name>
<gene>
    <name evidence="3" type="ordered locus">Arcpr_1068</name>
</gene>
<dbReference type="GeneID" id="8739745"/>
<dbReference type="KEGG" id="apo:Arcpr_1068"/>
<dbReference type="Pfam" id="PF07670">
    <property type="entry name" value="Gate"/>
    <property type="match status" value="1"/>
</dbReference>
<evidence type="ECO:0000313" key="3">
    <source>
        <dbReference type="EMBL" id="ADB58127.1"/>
    </source>
</evidence>
<dbReference type="RefSeq" id="WP_012940463.1">
    <property type="nucleotide sequence ID" value="NC_013741.1"/>
</dbReference>
<dbReference type="HOGENOM" id="CLU_048086_2_1_2"/>
<keyword evidence="1" id="KW-0812">Transmembrane</keyword>
<feature type="transmembrane region" description="Helical" evidence="1">
    <location>
        <begin position="20"/>
        <end position="39"/>
    </location>
</feature>
<sequence length="312" mass="34352">MFKLYDVLLSTLSFTLRVLPIIFFGMLASEVLLGFGLLKRLEKIGKPLTKLANLPDVCGIAFVTAIGSPTASNAMLQDLREEGVLKDREVLLSSILNSTVVPLKETFTYHLPVIMPMLGLYVGGIYVATLWLGTAALLIFVIVCGRLILDGRSVAVEMVIDCKDFSFKLALRKTLKKFKRIGVVFVVVTFCTFTLMSVGLIDRTETLLLPIAKALNLPSIAIPAIATYIASPIVGFSMFGSLLQSGAICEKDAIISLLLGSVFMLPILYIRFYFPQWISIFGLRLGLLRGLISLSLMMVTRVVVLLLFLKIY</sequence>
<evidence type="ECO:0000256" key="1">
    <source>
        <dbReference type="SAM" id="Phobius"/>
    </source>
</evidence>
<dbReference type="PANTHER" id="PTHR38139">
    <property type="entry name" value="GATE DOMAIN-CONTAINING PROTEIN"/>
    <property type="match status" value="1"/>
</dbReference>
<accession>D2RDD3</accession>
<dbReference type="PANTHER" id="PTHR38139:SF1">
    <property type="entry name" value="NUCLEOSIDE TRANSPORTER_FEOB GTPASE GATE DOMAIN-CONTAINING PROTEIN"/>
    <property type="match status" value="1"/>
</dbReference>
<feature type="transmembrane region" description="Helical" evidence="1">
    <location>
        <begin position="51"/>
        <end position="71"/>
    </location>
</feature>
<keyword evidence="1" id="KW-0472">Membrane</keyword>
<dbReference type="PaxDb" id="572546-Arcpr_1068"/>
<organism evidence="3 4">
    <name type="scientific">Archaeoglobus profundus (strain DSM 5631 / JCM 9629 / NBRC 100127 / Av18)</name>
    <dbReference type="NCBI Taxonomy" id="572546"/>
    <lineage>
        <taxon>Archaea</taxon>
        <taxon>Methanobacteriati</taxon>
        <taxon>Methanobacteriota</taxon>
        <taxon>Archaeoglobi</taxon>
        <taxon>Archaeoglobales</taxon>
        <taxon>Archaeoglobaceae</taxon>
        <taxon>Archaeoglobus</taxon>
    </lineage>
</organism>
<dbReference type="AlphaFoldDB" id="D2RDD3"/>
<feature type="domain" description="Nucleoside transporter/FeoB GTPase Gate" evidence="2">
    <location>
        <begin position="16"/>
        <end position="119"/>
    </location>
</feature>
<keyword evidence="1" id="KW-1133">Transmembrane helix</keyword>
<dbReference type="eggNOG" id="arCOG00360">
    <property type="taxonomic scope" value="Archaea"/>
</dbReference>
<dbReference type="STRING" id="572546.Arcpr_1068"/>
<feature type="transmembrane region" description="Helical" evidence="1">
    <location>
        <begin position="221"/>
        <end position="242"/>
    </location>
</feature>
<feature type="transmembrane region" description="Helical" evidence="1">
    <location>
        <begin position="286"/>
        <end position="309"/>
    </location>
</feature>
<dbReference type="OrthoDB" id="51620at2157"/>
<dbReference type="InterPro" id="IPR011642">
    <property type="entry name" value="Gate_dom"/>
</dbReference>
<evidence type="ECO:0000313" key="4">
    <source>
        <dbReference type="Proteomes" id="UP000001901"/>
    </source>
</evidence>
<reference evidence="3 4" key="1">
    <citation type="journal article" date="2010" name="Stand. Genomic Sci.">
        <title>Complete genome sequence of Archaeoglobus profundus type strain (AV18).</title>
        <authorList>
            <person name="von Jan M."/>
            <person name="Lapidus A."/>
            <person name="Del Rio T.G."/>
            <person name="Copeland A."/>
            <person name="Tice H."/>
            <person name="Cheng J.F."/>
            <person name="Lucas S."/>
            <person name="Chen F."/>
            <person name="Nolan M."/>
            <person name="Goodwin L."/>
            <person name="Han C."/>
            <person name="Pitluck S."/>
            <person name="Liolios K."/>
            <person name="Ivanova N."/>
            <person name="Mavromatis K."/>
            <person name="Ovchinnikova G."/>
            <person name="Chertkov O."/>
            <person name="Pati A."/>
            <person name="Chen A."/>
            <person name="Palaniappan K."/>
            <person name="Land M."/>
            <person name="Hauser L."/>
            <person name="Chang Y.J."/>
            <person name="Jeffries C.D."/>
            <person name="Saunders E."/>
            <person name="Brettin T."/>
            <person name="Detter J.C."/>
            <person name="Chain P."/>
            <person name="Eichinger K."/>
            <person name="Huber H."/>
            <person name="Spring S."/>
            <person name="Rohde M."/>
            <person name="Goker M."/>
            <person name="Wirth R."/>
            <person name="Woyke T."/>
            <person name="Bristow J."/>
            <person name="Eisen J.A."/>
            <person name="Markowitz V."/>
            <person name="Hugenholtz P."/>
            <person name="Kyrpides N.C."/>
            <person name="Klenk H.P."/>
        </authorList>
    </citation>
    <scope>NUCLEOTIDE SEQUENCE [LARGE SCALE GENOMIC DNA]</scope>
    <source>
        <strain evidence="4">DSM 5631 / JCM 9629 / NBRC 100127 / Av18</strain>
    </source>
</reference>
<feature type="transmembrane region" description="Helical" evidence="1">
    <location>
        <begin position="125"/>
        <end position="149"/>
    </location>
</feature>
<proteinExistence type="predicted"/>
<keyword evidence="4" id="KW-1185">Reference proteome</keyword>